<gene>
    <name evidence="2" type="ORF">GALL_426090</name>
</gene>
<reference evidence="2" key="1">
    <citation type="submission" date="2016-10" db="EMBL/GenBank/DDBJ databases">
        <title>Sequence of Gallionella enrichment culture.</title>
        <authorList>
            <person name="Poehlein A."/>
            <person name="Muehling M."/>
            <person name="Daniel R."/>
        </authorList>
    </citation>
    <scope>NUCLEOTIDE SEQUENCE</scope>
</reference>
<dbReference type="InterPro" id="IPR008621">
    <property type="entry name" value="Cbb3-typ_cyt_oxidase_comp"/>
</dbReference>
<name>A0A1J5Q6U3_9ZZZZ</name>
<dbReference type="AlphaFoldDB" id="A0A1J5Q6U3"/>
<keyword evidence="1" id="KW-1133">Transmembrane helix</keyword>
<organism evidence="2">
    <name type="scientific">mine drainage metagenome</name>
    <dbReference type="NCBI Taxonomy" id="410659"/>
    <lineage>
        <taxon>unclassified sequences</taxon>
        <taxon>metagenomes</taxon>
        <taxon>ecological metagenomes</taxon>
    </lineage>
</organism>
<keyword evidence="1" id="KW-0812">Transmembrane</keyword>
<dbReference type="Pfam" id="PF05545">
    <property type="entry name" value="FixQ"/>
    <property type="match status" value="1"/>
</dbReference>
<sequence>MDINDLDSVITVVSFATFVGIVMWTYSGARKAAFEETALLPFSDDEPVDPAWREAHQERGGS</sequence>
<evidence type="ECO:0000313" key="2">
    <source>
        <dbReference type="EMBL" id="OIQ75719.1"/>
    </source>
</evidence>
<feature type="transmembrane region" description="Helical" evidence="1">
    <location>
        <begin position="6"/>
        <end position="26"/>
    </location>
</feature>
<keyword evidence="1" id="KW-0472">Membrane</keyword>
<evidence type="ECO:0000256" key="1">
    <source>
        <dbReference type="SAM" id="Phobius"/>
    </source>
</evidence>
<protein>
    <submittedName>
        <fullName evidence="2">Cbb3-type cytochrome oxidase component FixQ</fullName>
    </submittedName>
</protein>
<proteinExistence type="predicted"/>
<accession>A0A1J5Q6U3</accession>
<comment type="caution">
    <text evidence="2">The sequence shown here is derived from an EMBL/GenBank/DDBJ whole genome shotgun (WGS) entry which is preliminary data.</text>
</comment>
<dbReference type="CDD" id="cd01324">
    <property type="entry name" value="cbb3_Oxidase_CcoQ"/>
    <property type="match status" value="1"/>
</dbReference>
<dbReference type="EMBL" id="MLJW01002077">
    <property type="protein sequence ID" value="OIQ75719.1"/>
    <property type="molecule type" value="Genomic_DNA"/>
</dbReference>